<name>A0ABW5RTB6_9BACI</name>
<evidence type="ECO:0000256" key="3">
    <source>
        <dbReference type="ARBA" id="ARBA00022801"/>
    </source>
</evidence>
<proteinExistence type="predicted"/>
<dbReference type="EMBL" id="JBHUMF010000031">
    <property type="protein sequence ID" value="MFD2681943.1"/>
    <property type="molecule type" value="Genomic_DNA"/>
</dbReference>
<dbReference type="Pfam" id="PF02976">
    <property type="entry name" value="MutH"/>
    <property type="match status" value="1"/>
</dbReference>
<dbReference type="InterPro" id="IPR037057">
    <property type="entry name" value="DNA_rep_MutH/T2_RE_sf"/>
</dbReference>
<dbReference type="GO" id="GO:0004519">
    <property type="term" value="F:endonuclease activity"/>
    <property type="evidence" value="ECO:0007669"/>
    <property type="project" value="UniProtKB-KW"/>
</dbReference>
<evidence type="ECO:0000259" key="4">
    <source>
        <dbReference type="Pfam" id="PF02976"/>
    </source>
</evidence>
<evidence type="ECO:0000256" key="1">
    <source>
        <dbReference type="ARBA" id="ARBA00022722"/>
    </source>
</evidence>
<accession>A0ABW5RTB6</accession>
<organism evidence="5 6">
    <name type="scientific">Bacillus seohaeanensis</name>
    <dbReference type="NCBI Taxonomy" id="284580"/>
    <lineage>
        <taxon>Bacteria</taxon>
        <taxon>Bacillati</taxon>
        <taxon>Bacillota</taxon>
        <taxon>Bacilli</taxon>
        <taxon>Bacillales</taxon>
        <taxon>Bacillaceae</taxon>
        <taxon>Bacillus</taxon>
    </lineage>
</organism>
<dbReference type="Proteomes" id="UP001597506">
    <property type="component" value="Unassembled WGS sequence"/>
</dbReference>
<reference evidence="6" key="1">
    <citation type="journal article" date="2019" name="Int. J. Syst. Evol. Microbiol.">
        <title>The Global Catalogue of Microorganisms (GCM) 10K type strain sequencing project: providing services to taxonomists for standard genome sequencing and annotation.</title>
        <authorList>
            <consortium name="The Broad Institute Genomics Platform"/>
            <consortium name="The Broad Institute Genome Sequencing Center for Infectious Disease"/>
            <person name="Wu L."/>
            <person name="Ma J."/>
        </authorList>
    </citation>
    <scope>NUCLEOTIDE SEQUENCE [LARGE SCALE GENOMIC DNA]</scope>
    <source>
        <strain evidence="6">KCTC 3913</strain>
    </source>
</reference>
<dbReference type="InterPro" id="IPR011335">
    <property type="entry name" value="Restrct_endonuc-II-like"/>
</dbReference>
<evidence type="ECO:0000313" key="5">
    <source>
        <dbReference type="EMBL" id="MFD2681943.1"/>
    </source>
</evidence>
<evidence type="ECO:0000256" key="2">
    <source>
        <dbReference type="ARBA" id="ARBA00022759"/>
    </source>
</evidence>
<keyword evidence="3" id="KW-0378">Hydrolase</keyword>
<keyword evidence="6" id="KW-1185">Reference proteome</keyword>
<comment type="caution">
    <text evidence="5">The sequence shown here is derived from an EMBL/GenBank/DDBJ whole genome shotgun (WGS) entry which is preliminary data.</text>
</comment>
<sequence length="36" mass="4246">MRTLSAKERLVLSMINYMNITGGTFETSSFWKKKLY</sequence>
<evidence type="ECO:0000313" key="6">
    <source>
        <dbReference type="Proteomes" id="UP001597506"/>
    </source>
</evidence>
<dbReference type="SUPFAM" id="SSF52980">
    <property type="entry name" value="Restriction endonuclease-like"/>
    <property type="match status" value="1"/>
</dbReference>
<feature type="domain" description="DNA mismatch repair MutH/Type II restriction enzyme Sau3AI" evidence="4">
    <location>
        <begin position="4"/>
        <end position="33"/>
    </location>
</feature>
<keyword evidence="2 5" id="KW-0255">Endonuclease</keyword>
<protein>
    <submittedName>
        <fullName evidence="5">MutH/Sau3AI family endonuclease</fullName>
    </submittedName>
</protein>
<gene>
    <name evidence="5" type="ORF">ACFSUL_14470</name>
</gene>
<keyword evidence="1" id="KW-0540">Nuclease</keyword>
<dbReference type="InterPro" id="IPR011337">
    <property type="entry name" value="DNA_rep_MutH/RE_typeII_Sau3AI"/>
</dbReference>
<dbReference type="RefSeq" id="WP_377937720.1">
    <property type="nucleotide sequence ID" value="NZ_JBHUMF010000031.1"/>
</dbReference>
<dbReference type="Gene3D" id="3.40.600.10">
    <property type="entry name" value="DNA mismatch repair MutH/Restriction endonuclease, type II"/>
    <property type="match status" value="1"/>
</dbReference>